<organism evidence="3 4">
    <name type="scientific">Kitasatospora aburaviensis</name>
    <dbReference type="NCBI Taxonomy" id="67265"/>
    <lineage>
        <taxon>Bacteria</taxon>
        <taxon>Bacillati</taxon>
        <taxon>Actinomycetota</taxon>
        <taxon>Actinomycetes</taxon>
        <taxon>Kitasatosporales</taxon>
        <taxon>Streptomycetaceae</taxon>
        <taxon>Kitasatospora</taxon>
    </lineage>
</organism>
<gene>
    <name evidence="3" type="ORF">ACFP0N_09615</name>
</gene>
<keyword evidence="2" id="KW-1133">Transmembrane helix</keyword>
<evidence type="ECO:0000256" key="2">
    <source>
        <dbReference type="SAM" id="Phobius"/>
    </source>
</evidence>
<dbReference type="EMBL" id="JBHSOD010000008">
    <property type="protein sequence ID" value="MFC5885228.1"/>
    <property type="molecule type" value="Genomic_DNA"/>
</dbReference>
<reference evidence="4" key="1">
    <citation type="journal article" date="2019" name="Int. J. Syst. Evol. Microbiol.">
        <title>The Global Catalogue of Microorganisms (GCM) 10K type strain sequencing project: providing services to taxonomists for standard genome sequencing and annotation.</title>
        <authorList>
            <consortium name="The Broad Institute Genomics Platform"/>
            <consortium name="The Broad Institute Genome Sequencing Center for Infectious Disease"/>
            <person name="Wu L."/>
            <person name="Ma J."/>
        </authorList>
    </citation>
    <scope>NUCLEOTIDE SEQUENCE [LARGE SCALE GENOMIC DNA]</scope>
    <source>
        <strain evidence="4">CGMCC 4.1469</strain>
    </source>
</reference>
<proteinExistence type="predicted"/>
<feature type="compositionally biased region" description="Low complexity" evidence="1">
    <location>
        <begin position="125"/>
        <end position="156"/>
    </location>
</feature>
<evidence type="ECO:0000313" key="3">
    <source>
        <dbReference type="EMBL" id="MFC5885228.1"/>
    </source>
</evidence>
<protein>
    <submittedName>
        <fullName evidence="3">Uncharacterized protein</fullName>
    </submittedName>
</protein>
<keyword evidence="4" id="KW-1185">Reference proteome</keyword>
<keyword evidence="2" id="KW-0812">Transmembrane</keyword>
<name>A0ABW1ET58_9ACTN</name>
<keyword evidence="2" id="KW-0472">Membrane</keyword>
<feature type="transmembrane region" description="Helical" evidence="2">
    <location>
        <begin position="45"/>
        <end position="66"/>
    </location>
</feature>
<evidence type="ECO:0000313" key="4">
    <source>
        <dbReference type="Proteomes" id="UP001596067"/>
    </source>
</evidence>
<feature type="compositionally biased region" description="Gly residues" evidence="1">
    <location>
        <begin position="157"/>
        <end position="169"/>
    </location>
</feature>
<dbReference type="RefSeq" id="WP_313762009.1">
    <property type="nucleotide sequence ID" value="NZ_BAAAVH010000077.1"/>
</dbReference>
<comment type="caution">
    <text evidence="3">The sequence shown here is derived from an EMBL/GenBank/DDBJ whole genome shotgun (WGS) entry which is preliminary data.</text>
</comment>
<sequence length="209" mass="20749">MLLLGLLLMATTGAFAGLLIADNLDGGPDYTASVLGNDVATLSSLGVFLAGIALALLFCLGLAMILRARRAHRRVRLGAEPVHPIAEAAPAAPVARAERGRPYDRWYGVPYTEAERAARGGGREPGSAAPPSGAPAQPEAAEADGGSGGSAASAGSGSPGASGSPGGPGTSEASRAPDARVGEEQGGRADPAPAVPARSGGRFRHLLGR</sequence>
<accession>A0ABW1ET58</accession>
<feature type="region of interest" description="Disordered" evidence="1">
    <location>
        <begin position="116"/>
        <end position="209"/>
    </location>
</feature>
<evidence type="ECO:0000256" key="1">
    <source>
        <dbReference type="SAM" id="MobiDB-lite"/>
    </source>
</evidence>
<dbReference type="Proteomes" id="UP001596067">
    <property type="component" value="Unassembled WGS sequence"/>
</dbReference>
<feature type="compositionally biased region" description="Basic and acidic residues" evidence="1">
    <location>
        <begin position="175"/>
        <end position="187"/>
    </location>
</feature>